<evidence type="ECO:0000313" key="2">
    <source>
        <dbReference type="EMBL" id="RFU65027.1"/>
    </source>
</evidence>
<keyword evidence="1" id="KW-0472">Membrane</keyword>
<feature type="transmembrane region" description="Helical" evidence="1">
    <location>
        <begin position="118"/>
        <end position="137"/>
    </location>
</feature>
<keyword evidence="1" id="KW-1133">Transmembrane helix</keyword>
<dbReference type="AlphaFoldDB" id="A0A372LFJ7"/>
<protein>
    <submittedName>
        <fullName evidence="2">Uncharacterized protein</fullName>
    </submittedName>
</protein>
<evidence type="ECO:0000256" key="1">
    <source>
        <dbReference type="SAM" id="Phobius"/>
    </source>
</evidence>
<keyword evidence="3" id="KW-1185">Reference proteome</keyword>
<accession>A0A372LFJ7</accession>
<organism evidence="2 3">
    <name type="scientific">Peribacillus glennii</name>
    <dbReference type="NCBI Taxonomy" id="2303991"/>
    <lineage>
        <taxon>Bacteria</taxon>
        <taxon>Bacillati</taxon>
        <taxon>Bacillota</taxon>
        <taxon>Bacilli</taxon>
        <taxon>Bacillales</taxon>
        <taxon>Bacillaceae</taxon>
        <taxon>Peribacillus</taxon>
    </lineage>
</organism>
<comment type="caution">
    <text evidence="2">The sequence shown here is derived from an EMBL/GenBank/DDBJ whole genome shotgun (WGS) entry which is preliminary data.</text>
</comment>
<sequence length="182" mass="21017">MNFEAKHWIRWGIAGWVYLSAILAYFTVKDLKAASAFIFSYEVSTIVASATIFILAGIILGHLIHQVSIGLGFIIWTQQAKYFRSEYEIDKIIIKNHRGGEIQRIYSYRLGNLHALRALFTSLAMALTTVIFLAYAIQYSTAILVLLIILFVLFVIVFINYRYFYNNFNYFVANILIEFQSK</sequence>
<gene>
    <name evidence="2" type="ORF">D0466_03695</name>
</gene>
<proteinExistence type="predicted"/>
<dbReference type="EMBL" id="QVTD01000003">
    <property type="protein sequence ID" value="RFU65027.1"/>
    <property type="molecule type" value="Genomic_DNA"/>
</dbReference>
<feature type="transmembrane region" description="Helical" evidence="1">
    <location>
        <begin position="7"/>
        <end position="26"/>
    </location>
</feature>
<evidence type="ECO:0000313" key="3">
    <source>
        <dbReference type="Proteomes" id="UP000262939"/>
    </source>
</evidence>
<dbReference type="OrthoDB" id="2736066at2"/>
<feature type="transmembrane region" description="Helical" evidence="1">
    <location>
        <begin position="143"/>
        <end position="161"/>
    </location>
</feature>
<reference evidence="2 3" key="1">
    <citation type="submission" date="2018-08" db="EMBL/GenBank/DDBJ databases">
        <title>Bacillus chawlae sp. nov., Bacillus glennii sp. nov., and Bacillus saganii sp. nov. Isolated from the Vehicle Assembly Building at Kennedy Space Center where the Viking Spacecraft were Assembled.</title>
        <authorList>
            <person name="Seuylemezian A."/>
            <person name="Vaishampayan P."/>
        </authorList>
    </citation>
    <scope>NUCLEOTIDE SEQUENCE [LARGE SCALE GENOMIC DNA]</scope>
    <source>
        <strain evidence="2 3">V44-8</strain>
    </source>
</reference>
<feature type="transmembrane region" description="Helical" evidence="1">
    <location>
        <begin position="46"/>
        <end position="76"/>
    </location>
</feature>
<dbReference type="Proteomes" id="UP000262939">
    <property type="component" value="Unassembled WGS sequence"/>
</dbReference>
<dbReference type="RefSeq" id="WP_117321203.1">
    <property type="nucleotide sequence ID" value="NZ_QVTD01000003.1"/>
</dbReference>
<keyword evidence="1" id="KW-0812">Transmembrane</keyword>
<name>A0A372LFJ7_9BACI</name>